<evidence type="ECO:0000313" key="2">
    <source>
        <dbReference type="Proteomes" id="UP001203410"/>
    </source>
</evidence>
<dbReference type="CDD" id="cd07821">
    <property type="entry name" value="PYR_PYL_RCAR_like"/>
    <property type="match status" value="1"/>
</dbReference>
<dbReference type="RefSeq" id="WP_249904450.1">
    <property type="nucleotide sequence ID" value="NZ_JAMGBA010000002.1"/>
</dbReference>
<comment type="caution">
    <text evidence="1">The sequence shown here is derived from an EMBL/GenBank/DDBJ whole genome shotgun (WGS) entry which is preliminary data.</text>
</comment>
<organism evidence="1 2">
    <name type="scientific">Sphingomonas caseinilyticus</name>
    <dbReference type="NCBI Taxonomy" id="2908205"/>
    <lineage>
        <taxon>Bacteria</taxon>
        <taxon>Pseudomonadati</taxon>
        <taxon>Pseudomonadota</taxon>
        <taxon>Alphaproteobacteria</taxon>
        <taxon>Sphingomonadales</taxon>
        <taxon>Sphingomonadaceae</taxon>
        <taxon>Sphingomonas</taxon>
    </lineage>
</organism>
<accession>A0ABT0RVL9</accession>
<sequence>MASLLHETIINVGADRAWSALRQVSLAHRLFADVLIDGRLDGDIRTVTFANGMVVRERVIDINDERRRLAYSVISGTPMTHHNASMQLIPEGEARCRFVWIADFLPDEFAEQMLPLVQQGTDALKRNIERGAA</sequence>
<keyword evidence="2" id="KW-1185">Reference proteome</keyword>
<evidence type="ECO:0000313" key="1">
    <source>
        <dbReference type="EMBL" id="MCL6699080.1"/>
    </source>
</evidence>
<dbReference type="InterPro" id="IPR019587">
    <property type="entry name" value="Polyketide_cyclase/dehydratase"/>
</dbReference>
<dbReference type="Proteomes" id="UP001203410">
    <property type="component" value="Unassembled WGS sequence"/>
</dbReference>
<dbReference type="Gene3D" id="3.30.530.20">
    <property type="match status" value="1"/>
</dbReference>
<reference evidence="1 2" key="1">
    <citation type="submission" date="2022-05" db="EMBL/GenBank/DDBJ databases">
        <authorList>
            <person name="Jo J.-H."/>
            <person name="Im W.-T."/>
        </authorList>
    </citation>
    <scope>NUCLEOTIDE SEQUENCE [LARGE SCALE GENOMIC DNA]</scope>
    <source>
        <strain evidence="1 2">NSE70-1</strain>
    </source>
</reference>
<proteinExistence type="predicted"/>
<name>A0ABT0RVL9_9SPHN</name>
<dbReference type="SUPFAM" id="SSF55961">
    <property type="entry name" value="Bet v1-like"/>
    <property type="match status" value="1"/>
</dbReference>
<protein>
    <submittedName>
        <fullName evidence="1">SRPBCC family protein</fullName>
    </submittedName>
</protein>
<dbReference type="EMBL" id="JAMGBA010000002">
    <property type="protein sequence ID" value="MCL6699080.1"/>
    <property type="molecule type" value="Genomic_DNA"/>
</dbReference>
<gene>
    <name evidence="1" type="ORF">LZ496_09840</name>
</gene>
<dbReference type="InterPro" id="IPR023393">
    <property type="entry name" value="START-like_dom_sf"/>
</dbReference>
<dbReference type="Pfam" id="PF10604">
    <property type="entry name" value="Polyketide_cyc2"/>
    <property type="match status" value="1"/>
</dbReference>